<keyword evidence="7" id="KW-0961">Cell wall biogenesis/degradation</keyword>
<feature type="transmembrane region" description="Helical" evidence="7">
    <location>
        <begin position="33"/>
        <end position="60"/>
    </location>
</feature>
<evidence type="ECO:0000256" key="3">
    <source>
        <dbReference type="ARBA" id="ARBA00022679"/>
    </source>
</evidence>
<feature type="transmembrane region" description="Helical" evidence="7">
    <location>
        <begin position="251"/>
        <end position="271"/>
    </location>
</feature>
<keyword evidence="7" id="KW-0131">Cell cycle</keyword>
<keyword evidence="7" id="KW-0132">Cell division</keyword>
<keyword evidence="10" id="KW-1185">Reference proteome</keyword>
<dbReference type="HAMAP" id="MF_00038">
    <property type="entry name" value="MraY"/>
    <property type="match status" value="1"/>
</dbReference>
<evidence type="ECO:0000256" key="5">
    <source>
        <dbReference type="ARBA" id="ARBA00022989"/>
    </source>
</evidence>
<accession>A0ABU3R9Q3</accession>
<name>A0ABU3R9Q3_9BACL</name>
<keyword evidence="7" id="KW-0133">Cell shape</keyword>
<comment type="function">
    <text evidence="7">Catalyzes the initial step of the lipid cycle reactions in the biosynthesis of the cell wall peptidoglycan: transfers peptidoglycan precursor phospho-MurNAc-pentapeptide from UDP-MurNAc-pentapeptide onto the lipid carrier undecaprenyl phosphate, yielding undecaprenyl-pyrophosphoryl-MurNAc-pentapeptide, known as lipid I.</text>
</comment>
<keyword evidence="7" id="KW-1003">Cell membrane</keyword>
<dbReference type="PANTHER" id="PTHR22926">
    <property type="entry name" value="PHOSPHO-N-ACETYLMURAMOYL-PENTAPEPTIDE-TRANSFERASE"/>
    <property type="match status" value="1"/>
</dbReference>
<comment type="subcellular location">
    <subcellularLocation>
        <location evidence="7">Cell membrane</location>
        <topology evidence="7">Multi-pass membrane protein</topology>
    </subcellularLocation>
    <subcellularLocation>
        <location evidence="1">Membrane</location>
        <topology evidence="1">Multi-pass membrane protein</topology>
    </subcellularLocation>
</comment>
<gene>
    <name evidence="7 9" type="primary">mraY</name>
    <name evidence="9" type="ORF">RQP52_07830</name>
</gene>
<protein>
    <recommendedName>
        <fullName evidence="7 8">Phospho-N-acetylmuramoyl-pentapeptide-transferase</fullName>
        <ecNumber evidence="7 8">2.7.8.13</ecNumber>
    </recommendedName>
    <alternativeName>
        <fullName evidence="7">UDP-MurNAc-pentapeptide phosphotransferase</fullName>
    </alternativeName>
</protein>
<keyword evidence="4 7" id="KW-0812">Transmembrane</keyword>
<dbReference type="PANTHER" id="PTHR22926:SF5">
    <property type="entry name" value="PHOSPHO-N-ACETYLMURAMOYL-PENTAPEPTIDE-TRANSFERASE HOMOLOG"/>
    <property type="match status" value="1"/>
</dbReference>
<dbReference type="EC" id="2.7.8.13" evidence="7 8"/>
<evidence type="ECO:0000313" key="10">
    <source>
        <dbReference type="Proteomes" id="UP001260980"/>
    </source>
</evidence>
<feature type="transmembrane region" description="Helical" evidence="7">
    <location>
        <begin position="81"/>
        <end position="99"/>
    </location>
</feature>
<feature type="transmembrane region" description="Helical" evidence="7">
    <location>
        <begin position="143"/>
        <end position="161"/>
    </location>
</feature>
<dbReference type="Pfam" id="PF00953">
    <property type="entry name" value="Glycos_transf_4"/>
    <property type="match status" value="1"/>
</dbReference>
<evidence type="ECO:0000256" key="4">
    <source>
        <dbReference type="ARBA" id="ARBA00022692"/>
    </source>
</evidence>
<evidence type="ECO:0000256" key="6">
    <source>
        <dbReference type="ARBA" id="ARBA00023136"/>
    </source>
</evidence>
<dbReference type="InterPro" id="IPR018480">
    <property type="entry name" value="PNAcMuramoyl-5peptid_Trfase_CS"/>
</dbReference>
<feature type="transmembrane region" description="Helical" evidence="7">
    <location>
        <begin position="203"/>
        <end position="221"/>
    </location>
</feature>
<dbReference type="NCBIfam" id="TIGR00445">
    <property type="entry name" value="mraY"/>
    <property type="match status" value="1"/>
</dbReference>
<comment type="catalytic activity">
    <reaction evidence="7">
        <text>UDP-N-acetyl-alpha-D-muramoyl-L-alanyl-gamma-D-glutamyl-meso-2,6-diaminopimeloyl-D-alanyl-D-alanine + di-trans,octa-cis-undecaprenyl phosphate = di-trans,octa-cis-undecaprenyl diphospho-N-acetyl-alpha-D-muramoyl-L-alanyl-D-glutamyl-meso-2,6-diaminopimeloyl-D-alanyl-D-alanine + UMP</text>
        <dbReference type="Rhea" id="RHEA:28386"/>
        <dbReference type="ChEBI" id="CHEBI:57865"/>
        <dbReference type="ChEBI" id="CHEBI:60392"/>
        <dbReference type="ChEBI" id="CHEBI:61386"/>
        <dbReference type="ChEBI" id="CHEBI:61387"/>
        <dbReference type="EC" id="2.7.8.13"/>
    </reaction>
</comment>
<dbReference type="RefSeq" id="WP_315950652.1">
    <property type="nucleotide sequence ID" value="NZ_JAWCUD010000002.1"/>
</dbReference>
<reference evidence="9 10" key="1">
    <citation type="submission" date="2023-10" db="EMBL/GenBank/DDBJ databases">
        <title>Paenibacillus strain PFR10 Genome sequencing and assembly.</title>
        <authorList>
            <person name="Kim I."/>
        </authorList>
    </citation>
    <scope>NUCLEOTIDE SEQUENCE [LARGE SCALE GENOMIC DNA]</scope>
    <source>
        <strain evidence="9 10">PFR10</strain>
    </source>
</reference>
<evidence type="ECO:0000256" key="2">
    <source>
        <dbReference type="ARBA" id="ARBA00005583"/>
    </source>
</evidence>
<dbReference type="GO" id="GO:0016740">
    <property type="term" value="F:transferase activity"/>
    <property type="evidence" value="ECO:0007669"/>
    <property type="project" value="UniProtKB-KW"/>
</dbReference>
<comment type="caution">
    <text evidence="9">The sequence shown here is derived from an EMBL/GenBank/DDBJ whole genome shotgun (WGS) entry which is preliminary data.</text>
</comment>
<dbReference type="InterPro" id="IPR000715">
    <property type="entry name" value="Glycosyl_transferase_4"/>
</dbReference>
<evidence type="ECO:0000256" key="1">
    <source>
        <dbReference type="ARBA" id="ARBA00004141"/>
    </source>
</evidence>
<keyword evidence="7" id="KW-0479">Metal-binding</keyword>
<proteinExistence type="inferred from homology"/>
<feature type="transmembrane region" description="Helical" evidence="7">
    <location>
        <begin position="327"/>
        <end position="346"/>
    </location>
</feature>
<dbReference type="InterPro" id="IPR003524">
    <property type="entry name" value="PNAcMuramoyl-5peptid_Trfase"/>
</dbReference>
<comment type="cofactor">
    <cofactor evidence="7">
        <name>Mg(2+)</name>
        <dbReference type="ChEBI" id="CHEBI:18420"/>
    </cofactor>
</comment>
<evidence type="ECO:0000256" key="8">
    <source>
        <dbReference type="NCBIfam" id="TIGR00445"/>
    </source>
</evidence>
<keyword evidence="7" id="KW-0460">Magnesium</keyword>
<keyword evidence="6 7" id="KW-0472">Membrane</keyword>
<dbReference type="PROSITE" id="PS01348">
    <property type="entry name" value="MRAY_2"/>
    <property type="match status" value="1"/>
</dbReference>
<keyword evidence="7" id="KW-0573">Peptidoglycan synthesis</keyword>
<keyword evidence="3 7" id="KW-0808">Transferase</keyword>
<feature type="transmembrane region" description="Helical" evidence="7">
    <location>
        <begin position="227"/>
        <end position="244"/>
    </location>
</feature>
<evidence type="ECO:0000313" key="9">
    <source>
        <dbReference type="EMBL" id="MDU0200996.1"/>
    </source>
</evidence>
<dbReference type="CDD" id="cd06852">
    <property type="entry name" value="GT_MraY"/>
    <property type="match status" value="1"/>
</dbReference>
<comment type="similarity">
    <text evidence="2 7">Belongs to the glycosyltransferase 4 family. MraY subfamily.</text>
</comment>
<dbReference type="Proteomes" id="UP001260980">
    <property type="component" value="Unassembled WGS sequence"/>
</dbReference>
<dbReference type="EMBL" id="JAWCUD010000002">
    <property type="protein sequence ID" value="MDU0200996.1"/>
    <property type="molecule type" value="Genomic_DNA"/>
</dbReference>
<sequence length="350" mass="39440">MKKKHSNLLFFGFESLCKVGIDSYLIFQGKGAFRLLGIFGISGLSFLLVALFTPLLIWGLRTLKLTQPIRSQLPPDHQAKQGTPLMAGLILLIGVATSLQFHPAPLMLFLSVTFLLFSSVGFMDDFKKAAKQDPSGISGRTKLVFQFAFTGILLVTLFSSFNLTSEISLFSGYQLHLPVYAYIIIMSFFVVGSANAINFTDGLDGLLINVAIPTYFFFFLISNKQEVQIFSLVMISCLLGLFFYNIYPAKAFMGDTGSLAIGGSLSFLAIIEKVELLIPILFSVYLAEQFSVILQVWYYKRTKLRLFKMAPIHYHFSLKYGWSENKIVMIFGFISWMSALICWFIWKYAL</sequence>
<keyword evidence="5 7" id="KW-1133">Transmembrane helix</keyword>
<feature type="transmembrane region" description="Helical" evidence="7">
    <location>
        <begin position="173"/>
        <end position="191"/>
    </location>
</feature>
<evidence type="ECO:0000256" key="7">
    <source>
        <dbReference type="HAMAP-Rule" id="MF_00038"/>
    </source>
</evidence>
<comment type="pathway">
    <text evidence="7">Cell wall biogenesis; peptidoglycan biosynthesis.</text>
</comment>
<feature type="transmembrane region" description="Helical" evidence="7">
    <location>
        <begin position="277"/>
        <end position="299"/>
    </location>
</feature>
<feature type="transmembrane region" description="Helical" evidence="7">
    <location>
        <begin position="105"/>
        <end position="123"/>
    </location>
</feature>
<organism evidence="9 10">
    <name type="scientific">Paenibacillus violae</name>
    <dbReference type="NCBI Taxonomy" id="3077234"/>
    <lineage>
        <taxon>Bacteria</taxon>
        <taxon>Bacillati</taxon>
        <taxon>Bacillota</taxon>
        <taxon>Bacilli</taxon>
        <taxon>Bacillales</taxon>
        <taxon>Paenibacillaceae</taxon>
        <taxon>Paenibacillus</taxon>
    </lineage>
</organism>